<evidence type="ECO:0000313" key="4">
    <source>
        <dbReference type="Proteomes" id="UP000030764"/>
    </source>
</evidence>
<feature type="region of interest" description="Disordered" evidence="1">
    <location>
        <begin position="99"/>
        <end position="161"/>
    </location>
</feature>
<name>A0A085M8K6_9BILA</name>
<accession>A0A085M8K6</accession>
<evidence type="ECO:0000259" key="2">
    <source>
        <dbReference type="PROSITE" id="PS51644"/>
    </source>
</evidence>
<reference evidence="3 4" key="1">
    <citation type="journal article" date="2014" name="Nat. Genet.">
        <title>Genome and transcriptome of the porcine whipworm Trichuris suis.</title>
        <authorList>
            <person name="Jex A.R."/>
            <person name="Nejsum P."/>
            <person name="Schwarz E.M."/>
            <person name="Hu L."/>
            <person name="Young N.D."/>
            <person name="Hall R.S."/>
            <person name="Korhonen P.K."/>
            <person name="Liao S."/>
            <person name="Thamsborg S."/>
            <person name="Xia J."/>
            <person name="Xu P."/>
            <person name="Wang S."/>
            <person name="Scheerlinck J.P."/>
            <person name="Hofmann A."/>
            <person name="Sternberg P.W."/>
            <person name="Wang J."/>
            <person name="Gasser R.B."/>
        </authorList>
    </citation>
    <scope>NUCLEOTIDE SEQUENCE [LARGE SCALE GENOMIC DNA]</scope>
    <source>
        <strain evidence="3">DCEP-RM93M</strain>
    </source>
</reference>
<feature type="domain" description="HTH OST-type" evidence="2">
    <location>
        <begin position="4"/>
        <end position="78"/>
    </location>
</feature>
<organism evidence="3 4">
    <name type="scientific">Trichuris suis</name>
    <name type="common">pig whipworm</name>
    <dbReference type="NCBI Taxonomy" id="68888"/>
    <lineage>
        <taxon>Eukaryota</taxon>
        <taxon>Metazoa</taxon>
        <taxon>Ecdysozoa</taxon>
        <taxon>Nematoda</taxon>
        <taxon>Enoplea</taxon>
        <taxon>Dorylaimia</taxon>
        <taxon>Trichinellida</taxon>
        <taxon>Trichuridae</taxon>
        <taxon>Trichuris</taxon>
    </lineage>
</organism>
<dbReference type="InterPro" id="IPR025605">
    <property type="entry name" value="OST-HTH/LOTUS_dom"/>
</dbReference>
<dbReference type="EMBL" id="KL363215">
    <property type="protein sequence ID" value="KFD53552.1"/>
    <property type="molecule type" value="Genomic_DNA"/>
</dbReference>
<evidence type="ECO:0000256" key="1">
    <source>
        <dbReference type="SAM" id="MobiDB-lite"/>
    </source>
</evidence>
<sequence>MEQQIKVLSAKVHSVLLTFKNGAKASEFLTAYKDCAGGPFPISENGFRDLPSLMRALPDVVEIRKNQLGEELYVAKVLESTRLLQQLVAGQRAKDNFKRTEFKTRQFPASLQAKQPIPDPKLFPPKQPANQQTTVAAPKKKAKKKKNKKKPSGNLKLPEKATKTIAPVAARAIDARTVLCDTVPANAEQNKLPVTLRAVRKTHWSWPTQVCSEENQFFQFPRALTVSIVNIEGPRTFAFIIKDNDIVEAVEQLTPLMERNMKSTLGARSHFSAGASVLVPLTALESLSPEFSKVPQRGFLASLADVPPYCWDGFTDDFKAWLASEIAGKRLIVVPASKDRSITLGVKYVPVHLYVGSVDPSNELNKKIARICRKIISRCGNMGKVLSEVAHLHIGTFA</sequence>
<dbReference type="Gene3D" id="3.30.420.610">
    <property type="entry name" value="LOTUS domain-like"/>
    <property type="match status" value="1"/>
</dbReference>
<gene>
    <name evidence="3" type="ORF">M513_05468</name>
</gene>
<evidence type="ECO:0000313" key="3">
    <source>
        <dbReference type="EMBL" id="KFD53552.1"/>
    </source>
</evidence>
<dbReference type="Proteomes" id="UP000030764">
    <property type="component" value="Unassembled WGS sequence"/>
</dbReference>
<dbReference type="InterPro" id="IPR041966">
    <property type="entry name" value="LOTUS-like"/>
</dbReference>
<protein>
    <recommendedName>
        <fullName evidence="2">HTH OST-type domain-containing protein</fullName>
    </recommendedName>
</protein>
<keyword evidence="4" id="KW-1185">Reference proteome</keyword>
<dbReference type="Pfam" id="PF12872">
    <property type="entry name" value="OST-HTH"/>
    <property type="match status" value="1"/>
</dbReference>
<feature type="compositionally biased region" description="Basic residues" evidence="1">
    <location>
        <begin position="138"/>
        <end position="151"/>
    </location>
</feature>
<proteinExistence type="predicted"/>
<dbReference type="PROSITE" id="PS51644">
    <property type="entry name" value="HTH_OST"/>
    <property type="match status" value="1"/>
</dbReference>
<feature type="compositionally biased region" description="Pro residues" evidence="1">
    <location>
        <begin position="117"/>
        <end position="127"/>
    </location>
</feature>
<dbReference type="AlphaFoldDB" id="A0A085M8K6"/>